<name>A0A7L4NPT3_9AVES</name>
<feature type="domain" description="Laminin G" evidence="2">
    <location>
        <begin position="1"/>
        <end position="53"/>
    </location>
</feature>
<evidence type="ECO:0000313" key="3">
    <source>
        <dbReference type="EMBL" id="NXY91760.1"/>
    </source>
</evidence>
<organism evidence="3 4">
    <name type="scientific">Ceyx cyanopectus</name>
    <name type="common">Indigo-banded kingfisher</name>
    <dbReference type="NCBI Taxonomy" id="390723"/>
    <lineage>
        <taxon>Eukaryota</taxon>
        <taxon>Metazoa</taxon>
        <taxon>Chordata</taxon>
        <taxon>Craniata</taxon>
        <taxon>Vertebrata</taxon>
        <taxon>Euteleostomi</taxon>
        <taxon>Archelosauria</taxon>
        <taxon>Archosauria</taxon>
        <taxon>Dinosauria</taxon>
        <taxon>Saurischia</taxon>
        <taxon>Theropoda</taxon>
        <taxon>Coelurosauria</taxon>
        <taxon>Aves</taxon>
        <taxon>Neognathae</taxon>
        <taxon>Neoaves</taxon>
        <taxon>Telluraves</taxon>
        <taxon>Coraciimorphae</taxon>
        <taxon>Coraciiformes</taxon>
        <taxon>Alcedinidae</taxon>
        <taxon>Ceyx</taxon>
    </lineage>
</organism>
<reference evidence="3 4" key="1">
    <citation type="submission" date="2020-02" db="EMBL/GenBank/DDBJ databases">
        <title>Bird 10,000 Genomes (B10K) Project - Family phase.</title>
        <authorList>
            <person name="Zhang G."/>
        </authorList>
    </citation>
    <scope>NUCLEOTIDE SEQUENCE [LARGE SCALE GENOMIC DNA]</scope>
    <source>
        <strain evidence="3">B10K-DU-013-51</strain>
        <tissue evidence="3">Mixed tissue sample</tissue>
    </source>
</reference>
<dbReference type="AlphaFoldDB" id="A0A7L4NPT3"/>
<comment type="caution">
    <text evidence="3">The sequence shown here is derived from an EMBL/GenBank/DDBJ whole genome shotgun (WGS) entry which is preliminary data.</text>
</comment>
<dbReference type="SUPFAM" id="SSF49899">
    <property type="entry name" value="Concanavalin A-like lectins/glucanases"/>
    <property type="match status" value="1"/>
</dbReference>
<dbReference type="OrthoDB" id="26203at2759"/>
<dbReference type="PROSITE" id="PS50025">
    <property type="entry name" value="LAM_G_DOMAIN"/>
    <property type="match status" value="1"/>
</dbReference>
<dbReference type="EMBL" id="VYZU01229164">
    <property type="protein sequence ID" value="NXY91760.1"/>
    <property type="molecule type" value="Genomic_DNA"/>
</dbReference>
<proteinExistence type="predicted"/>
<dbReference type="Proteomes" id="UP000586704">
    <property type="component" value="Unassembled WGS sequence"/>
</dbReference>
<dbReference type="Gene3D" id="2.60.120.200">
    <property type="match status" value="1"/>
</dbReference>
<dbReference type="Pfam" id="PF02210">
    <property type="entry name" value="Laminin_G_2"/>
    <property type="match status" value="1"/>
</dbReference>
<accession>A0A7L4NPT3</accession>
<dbReference type="InterPro" id="IPR001791">
    <property type="entry name" value="Laminin_G"/>
</dbReference>
<feature type="non-terminal residue" evidence="3">
    <location>
        <position position="53"/>
    </location>
</feature>
<evidence type="ECO:0000259" key="2">
    <source>
        <dbReference type="PROSITE" id="PS50025"/>
    </source>
</evidence>
<gene>
    <name evidence="3" type="primary">Celsr1_1</name>
    <name evidence="3" type="ORF">CEYCYA_R12727</name>
</gene>
<evidence type="ECO:0000313" key="4">
    <source>
        <dbReference type="Proteomes" id="UP000586704"/>
    </source>
</evidence>
<sequence>RSLDLTGPLLLGGVPNLPEDFPVHNRQFVGCMRNLSIDSQPIDMAGFIANNGT</sequence>
<keyword evidence="4" id="KW-1185">Reference proteome</keyword>
<feature type="non-terminal residue" evidence="3">
    <location>
        <position position="1"/>
    </location>
</feature>
<dbReference type="InterPro" id="IPR013320">
    <property type="entry name" value="ConA-like_dom_sf"/>
</dbReference>
<evidence type="ECO:0000256" key="1">
    <source>
        <dbReference type="PROSITE-ProRule" id="PRU00122"/>
    </source>
</evidence>
<comment type="caution">
    <text evidence="1">Lacks conserved residue(s) required for the propagation of feature annotation.</text>
</comment>
<protein>
    <submittedName>
        <fullName evidence="3">CELR1 protein</fullName>
    </submittedName>
</protein>